<dbReference type="EMBL" id="JAEUAK010000005">
    <property type="protein sequence ID" value="MBW9053938.1"/>
    <property type="molecule type" value="Genomic_DNA"/>
</dbReference>
<keyword evidence="2 4" id="KW-0238">DNA-binding</keyword>
<evidence type="ECO:0000256" key="2">
    <source>
        <dbReference type="ARBA" id="ARBA00023125"/>
    </source>
</evidence>
<reference evidence="6 7" key="1">
    <citation type="journal article" date="2021" name="MBio">
        <title>Poor Competitiveness of Bradyrhizobium in Pigeon Pea Root Colonization in Indian Soils.</title>
        <authorList>
            <person name="Chalasani D."/>
            <person name="Basu A."/>
            <person name="Pullabhotla S.V.S.R.N."/>
            <person name="Jorrin B."/>
            <person name="Neal A.L."/>
            <person name="Poole P.S."/>
            <person name="Podile A.R."/>
            <person name="Tkacz A."/>
        </authorList>
    </citation>
    <scope>NUCLEOTIDE SEQUENCE [LARGE SCALE GENOMIC DNA]</scope>
    <source>
        <strain evidence="6 7">HU56</strain>
    </source>
</reference>
<gene>
    <name evidence="6" type="ORF">JNB85_16135</name>
</gene>
<dbReference type="Pfam" id="PF00440">
    <property type="entry name" value="TetR_N"/>
    <property type="match status" value="1"/>
</dbReference>
<comment type="caution">
    <text evidence="6">The sequence shown here is derived from an EMBL/GenBank/DDBJ whole genome shotgun (WGS) entry which is preliminary data.</text>
</comment>
<evidence type="ECO:0000256" key="4">
    <source>
        <dbReference type="PROSITE-ProRule" id="PRU00335"/>
    </source>
</evidence>
<evidence type="ECO:0000313" key="6">
    <source>
        <dbReference type="EMBL" id="MBW9053938.1"/>
    </source>
</evidence>
<evidence type="ECO:0000259" key="5">
    <source>
        <dbReference type="PROSITE" id="PS50977"/>
    </source>
</evidence>
<accession>A0ABS7GXA3</accession>
<dbReference type="PROSITE" id="PS50977">
    <property type="entry name" value="HTH_TETR_2"/>
    <property type="match status" value="1"/>
</dbReference>
<dbReference type="InterPro" id="IPR009057">
    <property type="entry name" value="Homeodomain-like_sf"/>
</dbReference>
<dbReference type="InterPro" id="IPR050109">
    <property type="entry name" value="HTH-type_TetR-like_transc_reg"/>
</dbReference>
<sequence length="206" mass="22972">MNTRIVTKYESPLRAEQAQATRERILVGVRTMFERDPANALGFDELATVSGVNRRTIFRHFPTKEALLEAFWNEANASLGVRFWPESEKDLTELPPALFASLDSIEGIVRASHASGAGRQMRLQANDERQAAFRKSLAEISKDLTPEGARQLEATVQLLFSATAWQTMKDYWGLPGEEAGKAAAWAIKALLDAARRNGQNRTEEPK</sequence>
<keyword evidence="7" id="KW-1185">Reference proteome</keyword>
<dbReference type="PANTHER" id="PTHR30055">
    <property type="entry name" value="HTH-TYPE TRANSCRIPTIONAL REGULATOR RUTR"/>
    <property type="match status" value="1"/>
</dbReference>
<dbReference type="Proteomes" id="UP000717752">
    <property type="component" value="Unassembled WGS sequence"/>
</dbReference>
<dbReference type="Gene3D" id="1.10.357.10">
    <property type="entry name" value="Tetracycline Repressor, domain 2"/>
    <property type="match status" value="1"/>
</dbReference>
<organism evidence="6 7">
    <name type="scientific">Rhizobium mesosinicum</name>
    <dbReference type="NCBI Taxonomy" id="335017"/>
    <lineage>
        <taxon>Bacteria</taxon>
        <taxon>Pseudomonadati</taxon>
        <taxon>Pseudomonadota</taxon>
        <taxon>Alphaproteobacteria</taxon>
        <taxon>Hyphomicrobiales</taxon>
        <taxon>Rhizobiaceae</taxon>
        <taxon>Rhizobium/Agrobacterium group</taxon>
        <taxon>Rhizobium</taxon>
    </lineage>
</organism>
<feature type="DNA-binding region" description="H-T-H motif" evidence="4">
    <location>
        <begin position="42"/>
        <end position="61"/>
    </location>
</feature>
<evidence type="ECO:0000256" key="3">
    <source>
        <dbReference type="ARBA" id="ARBA00023163"/>
    </source>
</evidence>
<keyword evidence="1" id="KW-0805">Transcription regulation</keyword>
<evidence type="ECO:0000256" key="1">
    <source>
        <dbReference type="ARBA" id="ARBA00023015"/>
    </source>
</evidence>
<feature type="domain" description="HTH tetR-type" evidence="5">
    <location>
        <begin position="19"/>
        <end position="79"/>
    </location>
</feature>
<dbReference type="SUPFAM" id="SSF46689">
    <property type="entry name" value="Homeodomain-like"/>
    <property type="match status" value="1"/>
</dbReference>
<protein>
    <submittedName>
        <fullName evidence="6">TetR/AcrR family transcriptional regulator</fullName>
    </submittedName>
</protein>
<dbReference type="InterPro" id="IPR001647">
    <property type="entry name" value="HTH_TetR"/>
</dbReference>
<keyword evidence="3" id="KW-0804">Transcription</keyword>
<dbReference type="RefSeq" id="WP_220335339.1">
    <property type="nucleotide sequence ID" value="NZ_JAEUAK010000005.1"/>
</dbReference>
<dbReference type="PANTHER" id="PTHR30055:SF234">
    <property type="entry name" value="HTH-TYPE TRANSCRIPTIONAL REGULATOR BETI"/>
    <property type="match status" value="1"/>
</dbReference>
<evidence type="ECO:0000313" key="7">
    <source>
        <dbReference type="Proteomes" id="UP000717752"/>
    </source>
</evidence>
<name>A0ABS7GXA3_9HYPH</name>
<proteinExistence type="predicted"/>